<dbReference type="EMBL" id="DWYZ01000009">
    <property type="protein sequence ID" value="HJB27235.1"/>
    <property type="molecule type" value="Genomic_DNA"/>
</dbReference>
<evidence type="ECO:0000256" key="1">
    <source>
        <dbReference type="SAM" id="MobiDB-lite"/>
    </source>
</evidence>
<gene>
    <name evidence="2" type="ORF">IAA06_00360</name>
</gene>
<dbReference type="Proteomes" id="UP000823842">
    <property type="component" value="Unassembled WGS sequence"/>
</dbReference>
<protein>
    <submittedName>
        <fullName evidence="2">Uncharacterized protein</fullName>
    </submittedName>
</protein>
<feature type="region of interest" description="Disordered" evidence="1">
    <location>
        <begin position="146"/>
        <end position="176"/>
    </location>
</feature>
<comment type="caution">
    <text evidence="2">The sequence shown here is derived from an EMBL/GenBank/DDBJ whole genome shotgun (WGS) entry which is preliminary data.</text>
</comment>
<sequence length="324" mass="36898">VTSELSSNLENEKFNIADIPLPEYESIMLEPSVKNPSTKMENTEQPQKEENIRKKLTEIEKKNPGLRKLTREESAEKLRQDLNRLHINYTVLPDLNVGNEYIQIAFATADTPKVQAWYQAYQADIIRAGTPIDEIKEMQIKEYVDTGKAAKESPPTGKDWTDTQTGYREPKGKNKFNNFTQRTYSKDFYNALENLSNTVEHAFLSREEYLRLKEQSGIMEVTVNKSLVVSKTEDELFVSRIPGTQGREYLCVPASKVYRTDEGKTYGILMKQEDKVAIVDKNGKFLRTVKGEAIQDHYSKVREGIESAKKTKLAASAAKTAVKI</sequence>
<dbReference type="AlphaFoldDB" id="A0A9D2LPK6"/>
<reference evidence="2" key="1">
    <citation type="journal article" date="2021" name="PeerJ">
        <title>Extensive microbial diversity within the chicken gut microbiome revealed by metagenomics and culture.</title>
        <authorList>
            <person name="Gilroy R."/>
            <person name="Ravi A."/>
            <person name="Getino M."/>
            <person name="Pursley I."/>
            <person name="Horton D.L."/>
            <person name="Alikhan N.F."/>
            <person name="Baker D."/>
            <person name="Gharbi K."/>
            <person name="Hall N."/>
            <person name="Watson M."/>
            <person name="Adriaenssens E.M."/>
            <person name="Foster-Nyarko E."/>
            <person name="Jarju S."/>
            <person name="Secka A."/>
            <person name="Antonio M."/>
            <person name="Oren A."/>
            <person name="Chaudhuri R.R."/>
            <person name="La Ragione R."/>
            <person name="Hildebrand F."/>
            <person name="Pallen M.J."/>
        </authorList>
    </citation>
    <scope>NUCLEOTIDE SEQUENCE</scope>
    <source>
        <strain evidence="2">ChiSjej1B19-5720</strain>
    </source>
</reference>
<name>A0A9D2LPK6_9FIRM</name>
<feature type="non-terminal residue" evidence="2">
    <location>
        <position position="1"/>
    </location>
</feature>
<reference evidence="2" key="2">
    <citation type="submission" date="2021-04" db="EMBL/GenBank/DDBJ databases">
        <authorList>
            <person name="Gilroy R."/>
        </authorList>
    </citation>
    <scope>NUCLEOTIDE SEQUENCE</scope>
    <source>
        <strain evidence="2">ChiSjej1B19-5720</strain>
    </source>
</reference>
<evidence type="ECO:0000313" key="2">
    <source>
        <dbReference type="EMBL" id="HJB27235.1"/>
    </source>
</evidence>
<proteinExistence type="predicted"/>
<organism evidence="2 3">
    <name type="scientific">Candidatus Blautia faecavium</name>
    <dbReference type="NCBI Taxonomy" id="2838487"/>
    <lineage>
        <taxon>Bacteria</taxon>
        <taxon>Bacillati</taxon>
        <taxon>Bacillota</taxon>
        <taxon>Clostridia</taxon>
        <taxon>Lachnospirales</taxon>
        <taxon>Lachnospiraceae</taxon>
        <taxon>Blautia</taxon>
    </lineage>
</organism>
<accession>A0A9D2LPK6</accession>
<evidence type="ECO:0000313" key="3">
    <source>
        <dbReference type="Proteomes" id="UP000823842"/>
    </source>
</evidence>